<dbReference type="Proteomes" id="UP001273209">
    <property type="component" value="Unassembled WGS sequence"/>
</dbReference>
<organism evidence="2 3">
    <name type="scientific">Trichoderma aggressivum f. europaeum</name>
    <dbReference type="NCBI Taxonomy" id="173218"/>
    <lineage>
        <taxon>Eukaryota</taxon>
        <taxon>Fungi</taxon>
        <taxon>Dikarya</taxon>
        <taxon>Ascomycota</taxon>
        <taxon>Pezizomycotina</taxon>
        <taxon>Sordariomycetes</taxon>
        <taxon>Hypocreomycetidae</taxon>
        <taxon>Hypocreales</taxon>
        <taxon>Hypocreaceae</taxon>
        <taxon>Trichoderma</taxon>
    </lineage>
</organism>
<accession>A0AAE1JH22</accession>
<protein>
    <submittedName>
        <fullName evidence="2">Uncharacterized protein</fullName>
    </submittedName>
</protein>
<feature type="compositionally biased region" description="Polar residues" evidence="1">
    <location>
        <begin position="1143"/>
        <end position="1152"/>
    </location>
</feature>
<dbReference type="GeneID" id="87915466"/>
<feature type="region of interest" description="Disordered" evidence="1">
    <location>
        <begin position="1142"/>
        <end position="1168"/>
    </location>
</feature>
<name>A0AAE1JH22_9HYPO</name>
<keyword evidence="3" id="KW-1185">Reference proteome</keyword>
<dbReference type="RefSeq" id="XP_062759825.1">
    <property type="nucleotide sequence ID" value="XM_062895561.1"/>
</dbReference>
<evidence type="ECO:0000256" key="1">
    <source>
        <dbReference type="SAM" id="MobiDB-lite"/>
    </source>
</evidence>
<sequence>MPDTIQDFDTVLVPMQLEAFVLNPAVCGSGEEGDDTTRIAPITQPNYTFLRLDKYMLQKDVQNHADLHNTAPAIVNPRLYDLGSRDDEGQPKALRHRHGVYIHWILPRFYRSGTSAGSTVSKQRRREERLRRGLHTAPGDAEEDGENDTPDFVQPPTRWIVIRKIELDSIQPTDAKTAFQDKEYEAWVVDSDHVWSLDQIPLDMDLQTDFAPFVKGHAGSDINIGEQAEVFIGRKTQLADWSETPNPSVDPPNLSLLQSGNQLFADFQMHNTNVFSVLDNFEYGAGDKDGPKYLSYAKASYYVLGWHWKDDVDPLWTSGKTIAHGASLENLFMTLKGADPTDSWMEKISQLHLMCHGAMYDVTWDHENKPKDVPADRYNARLRDQDLAAVSVGTTPMDAIISYCTARKDREGIPGDIAKLEESILAIDSLLYARDDGVEDQRQAKDTIYNWSFTRSPGGERYYFSGNDDDGKSDNQPMVPEREAILQLRELNQTKKLLDACTFAMTQYRWDMFSLWWKFVSDAGNDGTDPTAPEFLQKAKDLSEHISRLKDRMEELQQKIDLMLNPPIAIHETNLLATAKPASMPAYCRANNPTVLIGGIESGWPTDYLDRVSVRAPYQVIPSSAALPESLNKVLALFTKLPPLFKQHAIDLVAEFYALRPGGGDSGTAPETRFYPQFHDKTKDLETNIERWRDQWSERQPWFPLFVEWEIEYDHIPFEYWNLDEHTARLSANVLSRYGITVKPRGDKDALPLWDDLKISQGDKGPDTRILSGRSLILPQPSFSLEAKVVQLFDNTPKDILDEYLDEQKRTDLRNNMRKLSYLSSPLSGLFDGLVTQAEGSHVKPENKFVGPTGEVSEAMVEAVIETAGLTKTNLEMIMGNSALTPYAAQQDFATDKWNPFKPVTHGQFRFRKLNVIDKFGQALMAIDQKPRVNGPPPIYPCISDFYEPQTILVEGKLYANTVIKDEAKQCEFLQLPPQINQNARLNADFVKRIADDPSDMKESGLDQDAKGATWRPATEWENPIWGWVMTNYADFGIQLFLPDGTFYREVRFGGPLGALDAPKWLPFAPSTDPPTPETKQLDALAKELNDPSYLEGFWYMVTTAQSKLAAAPTSYASFLNAIVGKPLALVNMGWSLELESPPLQTQTTKSPLTAPERLLTKPDDDDDKSPYYQFQIRFGDREAEYDGLVGYFDTTTPKSDELNLSKVKTFFAPEEGEKKPLERLNTTNYPLFTPFWEAPFPTRAPYDNENLIVNPKAFDDRRNARMSVFGAIIDPFTPVQAYSSFLPPVSLTLPHWSWQSAMNTMTAFFHAGPLTVPLNDVPEYHEKELLTSKNARDMPLRNLPLPSLGPGDWSFFQPYAQPSEEEDPQPKFNPFGIEKTGNLTKPGLQKGPYTAIEGFLQLRNPIMMPKPKQTA</sequence>
<feature type="compositionally biased region" description="Acidic residues" evidence="1">
    <location>
        <begin position="140"/>
        <end position="149"/>
    </location>
</feature>
<reference evidence="2" key="1">
    <citation type="submission" date="2023-11" db="EMBL/GenBank/DDBJ databases">
        <title>The genome sequences of three competitors of mushroom-forming fungi.</title>
        <authorList>
            <person name="Beijen E."/>
            <person name="Ohm R.A."/>
        </authorList>
    </citation>
    <scope>NUCLEOTIDE SEQUENCE</scope>
    <source>
        <strain evidence="2">CBS 100526</strain>
    </source>
</reference>
<gene>
    <name evidence="2" type="ORF">Triagg1_1486</name>
</gene>
<evidence type="ECO:0000313" key="2">
    <source>
        <dbReference type="EMBL" id="KAK4083824.1"/>
    </source>
</evidence>
<proteinExistence type="predicted"/>
<dbReference type="EMBL" id="JAWRVG010000003">
    <property type="protein sequence ID" value="KAK4083824.1"/>
    <property type="molecule type" value="Genomic_DNA"/>
</dbReference>
<feature type="region of interest" description="Disordered" evidence="1">
    <location>
        <begin position="114"/>
        <end position="153"/>
    </location>
</feature>
<comment type="caution">
    <text evidence="2">The sequence shown here is derived from an EMBL/GenBank/DDBJ whole genome shotgun (WGS) entry which is preliminary data.</text>
</comment>
<evidence type="ECO:0000313" key="3">
    <source>
        <dbReference type="Proteomes" id="UP001273209"/>
    </source>
</evidence>